<gene>
    <name evidence="6" type="ORF">E0H45_36395</name>
</gene>
<dbReference type="Pfam" id="PF02353">
    <property type="entry name" value="CMAS"/>
    <property type="match status" value="1"/>
</dbReference>
<keyword evidence="2 6" id="KW-0489">Methyltransferase</keyword>
<comment type="similarity">
    <text evidence="1">Belongs to the CFA/CMAS family.</text>
</comment>
<protein>
    <submittedName>
        <fullName evidence="6">Class I SAM-dependent methyltransferase</fullName>
    </submittedName>
</protein>
<dbReference type="GO" id="GO:0008610">
    <property type="term" value="P:lipid biosynthetic process"/>
    <property type="evidence" value="ECO:0007669"/>
    <property type="project" value="InterPro"/>
</dbReference>
<evidence type="ECO:0000256" key="5">
    <source>
        <dbReference type="ARBA" id="ARBA00023098"/>
    </source>
</evidence>
<evidence type="ECO:0000256" key="3">
    <source>
        <dbReference type="ARBA" id="ARBA00022679"/>
    </source>
</evidence>
<dbReference type="OrthoDB" id="9782855at2"/>
<dbReference type="Proteomes" id="UP000292346">
    <property type="component" value="Unassembled WGS sequence"/>
</dbReference>
<sequence length="414" mass="46306">MSSLTIAQPLCLRHPVLRPLCVRARITRLIVDRILDQVPVRAVYPDGTVRGGGGPDAPVLRIVRPDSLFERLAHNPKIGLGEAYMAGDWVAGDGTDLGDLLMPFAARVAQLVPQYLLRFRRVADRRIPRLRRNTPTGARENIRAHYDLSNALFGAFLDSGLTYSSALFDHDVPLAAQELEEAQSRKVERILDLAAVGPGSRVLEVGIGWGTLAIAAARRGARVTGITLSTEQLQLAQKRAADAGLVDRIDLRLQDYRMVTGSYDAVVSVEMIEAVGEEYWPEYFRALDQLLAPGGTVALQAILMDHDRMLATRNSYSWIQKYIFPGGLIPSRTAIDETVAQYTTLAVDDDHRFGADYAETLRRWRRRFVANWHVVRAEGFDESFRRAWEYYLAYSEAGFASGYLDVAQLLLRRH</sequence>
<proteinExistence type="inferred from homology"/>
<name>A0A4R0GZA9_9ACTN</name>
<keyword evidence="5" id="KW-0443">Lipid metabolism</keyword>
<evidence type="ECO:0000256" key="1">
    <source>
        <dbReference type="ARBA" id="ARBA00010815"/>
    </source>
</evidence>
<keyword evidence="3 6" id="KW-0808">Transferase</keyword>
<keyword evidence="4" id="KW-0949">S-adenosyl-L-methionine</keyword>
<evidence type="ECO:0000313" key="7">
    <source>
        <dbReference type="Proteomes" id="UP000292346"/>
    </source>
</evidence>
<dbReference type="InterPro" id="IPR050723">
    <property type="entry name" value="CFA/CMAS"/>
</dbReference>
<comment type="caution">
    <text evidence="6">The sequence shown here is derived from an EMBL/GenBank/DDBJ whole genome shotgun (WGS) entry which is preliminary data.</text>
</comment>
<dbReference type="SUPFAM" id="SSF53335">
    <property type="entry name" value="S-adenosyl-L-methionine-dependent methyltransferases"/>
    <property type="match status" value="1"/>
</dbReference>
<dbReference type="PIRSF" id="PIRSF003085">
    <property type="entry name" value="CMAS"/>
    <property type="match status" value="1"/>
</dbReference>
<dbReference type="EMBL" id="SJJZ01000005">
    <property type="protein sequence ID" value="TCC02528.1"/>
    <property type="molecule type" value="Genomic_DNA"/>
</dbReference>
<evidence type="ECO:0000256" key="4">
    <source>
        <dbReference type="ARBA" id="ARBA00022691"/>
    </source>
</evidence>
<dbReference type="GO" id="GO:0032259">
    <property type="term" value="P:methylation"/>
    <property type="evidence" value="ECO:0007669"/>
    <property type="project" value="UniProtKB-KW"/>
</dbReference>
<evidence type="ECO:0000256" key="2">
    <source>
        <dbReference type="ARBA" id="ARBA00022603"/>
    </source>
</evidence>
<accession>A0A4R0GZA9</accession>
<dbReference type="RefSeq" id="WP_131346298.1">
    <property type="nucleotide sequence ID" value="NZ_SJJZ01000005.1"/>
</dbReference>
<evidence type="ECO:0000313" key="6">
    <source>
        <dbReference type="EMBL" id="TCC02528.1"/>
    </source>
</evidence>
<dbReference type="Gene3D" id="3.40.50.150">
    <property type="entry name" value="Vaccinia Virus protein VP39"/>
    <property type="match status" value="1"/>
</dbReference>
<keyword evidence="7" id="KW-1185">Reference proteome</keyword>
<dbReference type="CDD" id="cd02440">
    <property type="entry name" value="AdoMet_MTases"/>
    <property type="match status" value="1"/>
</dbReference>
<dbReference type="GO" id="GO:0008168">
    <property type="term" value="F:methyltransferase activity"/>
    <property type="evidence" value="ECO:0007669"/>
    <property type="project" value="UniProtKB-KW"/>
</dbReference>
<dbReference type="PANTHER" id="PTHR43667:SF2">
    <property type="entry name" value="FATTY ACID C-METHYL TRANSFERASE"/>
    <property type="match status" value="1"/>
</dbReference>
<reference evidence="6 7" key="1">
    <citation type="submission" date="2019-02" db="EMBL/GenBank/DDBJ databases">
        <title>Kribbella capetownensis sp. nov. and Kribbella speibonae sp. nov., isolated from soil.</title>
        <authorList>
            <person name="Curtis S.M."/>
            <person name="Norton I."/>
            <person name="Everest G.J."/>
            <person name="Meyers P.R."/>
        </authorList>
    </citation>
    <scope>NUCLEOTIDE SEQUENCE [LARGE SCALE GENOMIC DNA]</scope>
    <source>
        <strain evidence="6 7">KCTC 29219</strain>
    </source>
</reference>
<dbReference type="InterPro" id="IPR003333">
    <property type="entry name" value="CMAS"/>
</dbReference>
<dbReference type="AlphaFoldDB" id="A0A4R0GZA9"/>
<dbReference type="PANTHER" id="PTHR43667">
    <property type="entry name" value="CYCLOPROPANE-FATTY-ACYL-PHOSPHOLIPID SYNTHASE"/>
    <property type="match status" value="1"/>
</dbReference>
<dbReference type="InterPro" id="IPR029063">
    <property type="entry name" value="SAM-dependent_MTases_sf"/>
</dbReference>
<organism evidence="6 7">
    <name type="scientific">Kribbella soli</name>
    <dbReference type="NCBI Taxonomy" id="1124743"/>
    <lineage>
        <taxon>Bacteria</taxon>
        <taxon>Bacillati</taxon>
        <taxon>Actinomycetota</taxon>
        <taxon>Actinomycetes</taxon>
        <taxon>Propionibacteriales</taxon>
        <taxon>Kribbellaceae</taxon>
        <taxon>Kribbella</taxon>
    </lineage>
</organism>